<dbReference type="InterPro" id="IPR003152">
    <property type="entry name" value="FATC_dom"/>
</dbReference>
<evidence type="ECO:0000256" key="14">
    <source>
        <dbReference type="ARBA" id="ARBA00022853"/>
    </source>
</evidence>
<protein>
    <recommendedName>
        <fullName evidence="6 20">Serine/threonine-protein kinase Tel1</fullName>
        <ecNumber evidence="5 20">2.7.11.1</ecNumber>
    </recommendedName>
</protein>
<dbReference type="InterPro" id="IPR011009">
    <property type="entry name" value="Kinase-like_dom_sf"/>
</dbReference>
<evidence type="ECO:0000256" key="5">
    <source>
        <dbReference type="ARBA" id="ARBA00012513"/>
    </source>
</evidence>
<evidence type="ECO:0000313" key="25">
    <source>
        <dbReference type="EMBL" id="KAK3213931.1"/>
    </source>
</evidence>
<dbReference type="EC" id="2.7.11.1" evidence="5 20"/>
<dbReference type="PROSITE" id="PS51190">
    <property type="entry name" value="FATC"/>
    <property type="match status" value="1"/>
</dbReference>
<keyword evidence="16 20" id="KW-0539">Nucleus</keyword>
<dbReference type="InterPro" id="IPR021668">
    <property type="entry name" value="TAN"/>
</dbReference>
<dbReference type="FunFam" id="3.30.1010.10:FF:000019">
    <property type="entry name" value="Serine/threonine-protein kinase Tel1"/>
    <property type="match status" value="1"/>
</dbReference>
<dbReference type="PROSITE" id="PS50290">
    <property type="entry name" value="PI3_4_KINASE_3"/>
    <property type="match status" value="1"/>
</dbReference>
<dbReference type="GO" id="GO:0000781">
    <property type="term" value="C:chromosome, telomeric region"/>
    <property type="evidence" value="ECO:0007669"/>
    <property type="project" value="UniProtKB-SubCell"/>
</dbReference>
<comment type="similarity">
    <text evidence="3 20">Belongs to the PI3/PI4-kinase family. ATM subfamily.</text>
</comment>
<evidence type="ECO:0000256" key="1">
    <source>
        <dbReference type="ARBA" id="ARBA00004123"/>
    </source>
</evidence>
<dbReference type="InterPro" id="IPR044107">
    <property type="entry name" value="PIKKc_ATM"/>
</dbReference>
<sequence>MAVTSIQDAKVLIATSKVKERALGLRSLVHILKHNRGKTSLETITNKAYLALCDTLFQCMREERSTLYKVAPKSFKTHADLLSLSSNALRHVINSALRTIKSTTVELIIQTVIELLPGPDGYFLSPLADDLPKSLRELLEYQPHVERMSQDCWDRMLTFCLESLAQIFSAQEENEIEEELQNSWGTAISSRARTPFESTDGAPRPSLRETDSAPRATPRGNSLRDKRYSDEQVHAAEDMVQCLRLLVIASNAPVVASADAICNALIMFLHKKIGRGNAAALAAINAILPRIIFSKSQLSEQIIRELLPMLKFFWGDLLMRDEILITLTYTEAHVRRLLVHDRDDALSVDVEAFVEAVYSDYRRRKESTALQFLEEDYLCFRKVGRIVANPHPLSIHAFSMDGDNVRCEGLWATVATIAKFSAMIDERRRRVAHDDGSDNGLAMKRLRVTHHFQEYLRHVLEPRSNAKRAALQVLAFIVQETPLDAEQIQSLLERLTGCMSDGNPVHASWAMITLAATAFQKDATKPVLKPFWSSVWNSAARAVTSVSTCRAACNLMLMLLKFGIVQFSTVTANIQSMVFSIELNGPALLTETSLALMTTIIYERVRENPTNFDVTAERVLNWLFGKWAPHVWAERTSLYLNVHHCDARDILSLLYACLDRPFAPLKTSNFQALGSIAHARSRTAGLANLSSYLFLLEPRDDFRTVPTATLDTINSTPSSHAVQLESRISDFCVSELERTKSRWKEMAQKSPQGITSNMWRVVTNFCIVVTALSALSESNGRPVAALTTGADNLAQTLASLLARPQTELYKMETVLEACARSFPDLSDLSVLSRTTFDEAGVSLLATHLRRALDDRQDNKKRPFSVEDVDFMEIDEDPTSQDSSGMSIHEVDVPRHDAEAYGEAAALHASCASYIRLISATNDMPEEDRDTVPEEFVEHLICKSQADLLRSRLLVQWLLRSKIRIPVSDGLKILERLMEALIDPAAREYNTSEVANGMMVESLIGLTKAWDPNGTDQDSQDLMEQTKALYEYYTVDMEENGVRVSPSLQTRIADFLHGMLRFEFLSEDPRSPSVRTRLFQLLSRGEMIVKYHIAQSLPAVFEIWALPTHDDILQDVDSHLPEDGNDVEGIAIRLFVLSKLASRWHTLLRQCIYRIFATAGLVAAAARHASYCISEIAQAKGSGDSKLLFRLFAPQIIFTWLDRSQGFADIPYSIFGYDSLGELLREIESEAVAQAVMLGLEKEVHCIADNLNVDIAELLLKNISKAAAYTVSWDTCRGSARNKDLPSNEQLLCKLIGSGSKGHPSGKTNSKSGPSITAKHIPLDQNSFPRALGYVFQTMDHEERIKKSLEKRNSSDPALQALTKMLNISNSSIEFSIGIEPSFSAFYLPDQIDRLCRRAFGAITDFWNATTYTLVMRMLLDRIRPELGSLYARSIIRKIRVVVALAGSVAYEGYPLQMTLQSLRPFLTDIQCAQDAIGIIQYLFENGTRYLTENLSFLTGIGLSTLVSLRSFLGSSQEVTTQQTQYLASMDSAKVFHSWLTQKLKRYAEVVTASDESSIKAFKLITTAASQVRLQGNSLRGSEESKLLLEILDDVKSNRNLLNTTSREVALNLLCQDFLPAETAMDDVLGDDAEAAEYAPFVWDSCRRANVGDGYLRWTARVLGRAFSTHGSIKNSTVHTAPWSNQEFATKDILGRGSREAIVQNIVDILYSDNRSDVSLAEDALRSIVSSLDLIRRDEADDIVRNIPEYLREALKLDLTLLFSPQDTKPSLEGAAAPTKHTKEGVLWIKELAVALCSAALDDPVLKALPELLKGIDLMASRTFPYILHLVLLKEFDGDRRVQQVMSDATMTWFSECDATNVSYVRSLLEAILYLRSQPVPKEVTRADRDKWLEIDFLQAAEAATVCGMHRTGLLFAETYSGTPIVKSATRRSSVLKDPPKLPVKLQLAIYKNLDEPDSFYGVDQGSSLSSAIERFDYEGDGLKSMLFRGARFGSQMRRNNALDGVDSRGFISSLIKLNMDSVANALLSTEQLRDTGDEAVDYALHTARKLGKWDIKAPELNHSESSTLFKAFQGLHYATSETKARESIDTQLLATMSFLSSREDSPTLTRIRLRTLAALNEADELVRCGRPEHLLDAWDRMKGREKWMQTGEFEDVRQLLSCRETLLSVLGSNEPLLESLHTRAGTLRSMEVEALLSTSTICRRHAALQESLTSVTYLRDIVQECKSFGLDIEASAKYEEANVLWDYGEQEKSIRIRQDLVDYGNFDSQDRQISLPVLMAKLGHHLAEARSATPDKIIKEFLQPAIHELKGQTQGTDPGQVFHEFALFCDKQLQSAEAAADRDRAKSIMDRRYQEIQDFKRLIEQEQSKQTRDTYRRSYQKSATWYKLDHAEYERLRKGREELLRQCLENYLLSLQASDEFNNDALRVFALWLEHSDTSLANGAVHAHIDKVPSGKFALLMNQLSSRLQADQSDFQKLLTHLVFRICLEHPYHGMHQIFAMHLKTPNVTREDVIRSKDESAKSRQRAAGTITQELAKDKRTSTIWKCLYRSNEIYHNLAMFKDDKEQRQGRDIPLDRYSESRVLMQQVPKYNVPPATLQIEVRANMDYSDLPRIVRFRSRMSIANGLSAPKIITAQGSDGRDYKQLFKSGNDDLRQDAIMEQVFDQVSRLLKNHTATRLRNLGIRTYKVLPLSTRSGLMEFVQNTTPLHGWLMPAHERYYPHDYKPDRCRKDIGAVQQETLQKRVNVWTKIAENFHPVMRYFFLERFQDPDEWFERRLAYTRSTAAISILGHVLGLGDRHCHNILLDEKSGEVVHIDLGVSFEAGRVLPVPEVVPFRLTRDLVDAMGYTKTEGVFRRCCEFTMDTLREERESIMTLLNVLRYDPLVNWSVTATKARRMQEQQDTNAAQRSATVGPGGTPAPSGVSVDGAEVQRSGKAVAGAAEEDKKKDEQAGEAGRALSVVEKKLSTTLSTRATVNELIQSATDERNLAVLYMGWASYA</sequence>
<evidence type="ECO:0000256" key="3">
    <source>
        <dbReference type="ARBA" id="ARBA00010769"/>
    </source>
</evidence>
<keyword evidence="26" id="KW-1185">Reference proteome</keyword>
<keyword evidence="15 20" id="KW-0779">Telomere</keyword>
<feature type="region of interest" description="Disordered" evidence="21">
    <location>
        <begin position="1297"/>
        <end position="1320"/>
    </location>
</feature>
<comment type="subunit">
    <text evidence="4">Associates with DNA double-strand breaks.</text>
</comment>
<dbReference type="GO" id="GO:0006281">
    <property type="term" value="P:DNA repair"/>
    <property type="evidence" value="ECO:0007669"/>
    <property type="project" value="InterPro"/>
</dbReference>
<comment type="catalytic activity">
    <reaction evidence="18 20">
        <text>L-threonyl-[protein] + ATP = O-phospho-L-threonyl-[protein] + ADP + H(+)</text>
        <dbReference type="Rhea" id="RHEA:46608"/>
        <dbReference type="Rhea" id="RHEA-COMP:11060"/>
        <dbReference type="Rhea" id="RHEA-COMP:11605"/>
        <dbReference type="ChEBI" id="CHEBI:15378"/>
        <dbReference type="ChEBI" id="CHEBI:30013"/>
        <dbReference type="ChEBI" id="CHEBI:30616"/>
        <dbReference type="ChEBI" id="CHEBI:61977"/>
        <dbReference type="ChEBI" id="CHEBI:456216"/>
        <dbReference type="EC" id="2.7.11.1"/>
    </reaction>
</comment>
<evidence type="ECO:0000256" key="19">
    <source>
        <dbReference type="ARBA" id="ARBA00048679"/>
    </source>
</evidence>
<evidence type="ECO:0000256" key="2">
    <source>
        <dbReference type="ARBA" id="ARBA00004574"/>
    </source>
</evidence>
<keyword evidence="11 20" id="KW-0227">DNA damage</keyword>
<dbReference type="GO" id="GO:0005634">
    <property type="term" value="C:nucleus"/>
    <property type="evidence" value="ECO:0007669"/>
    <property type="project" value="UniProtKB-SubCell"/>
</dbReference>
<dbReference type="SMART" id="SM00146">
    <property type="entry name" value="PI3Kc"/>
    <property type="match status" value="1"/>
</dbReference>
<dbReference type="SUPFAM" id="SSF56112">
    <property type="entry name" value="Protein kinase-like (PK-like)"/>
    <property type="match status" value="1"/>
</dbReference>
<dbReference type="GO" id="GO:0004674">
    <property type="term" value="F:protein serine/threonine kinase activity"/>
    <property type="evidence" value="ECO:0007669"/>
    <property type="project" value="UniProtKB-KW"/>
</dbReference>
<evidence type="ECO:0000256" key="21">
    <source>
        <dbReference type="SAM" id="MobiDB-lite"/>
    </source>
</evidence>
<dbReference type="SUPFAM" id="SSF48371">
    <property type="entry name" value="ARM repeat"/>
    <property type="match status" value="2"/>
</dbReference>
<dbReference type="CDD" id="cd05171">
    <property type="entry name" value="PIKKc_ATM"/>
    <property type="match status" value="1"/>
</dbReference>
<feature type="region of interest" description="Disordered" evidence="21">
    <location>
        <begin position="2896"/>
        <end position="2956"/>
    </location>
</feature>
<dbReference type="Gene3D" id="3.30.1010.10">
    <property type="entry name" value="Phosphatidylinositol 3-kinase Catalytic Subunit, Chain A, domain 4"/>
    <property type="match status" value="1"/>
</dbReference>
<evidence type="ECO:0000256" key="12">
    <source>
        <dbReference type="ARBA" id="ARBA00022777"/>
    </source>
</evidence>
<evidence type="ECO:0000259" key="23">
    <source>
        <dbReference type="PROSITE" id="PS51189"/>
    </source>
</evidence>
<dbReference type="InterPro" id="IPR016024">
    <property type="entry name" value="ARM-type_fold"/>
</dbReference>
<keyword evidence="10 20" id="KW-0547">Nucleotide-binding</keyword>
<evidence type="ECO:0000256" key="20">
    <source>
        <dbReference type="RuleBase" id="RU365027"/>
    </source>
</evidence>
<feature type="compositionally biased region" description="Polar residues" evidence="21">
    <location>
        <begin position="2901"/>
        <end position="2911"/>
    </location>
</feature>
<feature type="domain" description="FATC" evidence="24">
    <location>
        <begin position="2968"/>
        <end position="3000"/>
    </location>
</feature>
<evidence type="ECO:0000256" key="10">
    <source>
        <dbReference type="ARBA" id="ARBA00022741"/>
    </source>
</evidence>
<dbReference type="Pfam" id="PF02260">
    <property type="entry name" value="FATC"/>
    <property type="match status" value="1"/>
</dbReference>
<evidence type="ECO:0000256" key="8">
    <source>
        <dbReference type="ARBA" id="ARBA00022527"/>
    </source>
</evidence>
<dbReference type="Proteomes" id="UP001280581">
    <property type="component" value="Unassembled WGS sequence"/>
</dbReference>
<name>A0AAN6M422_9PLEO</name>
<dbReference type="PANTHER" id="PTHR37079:SF4">
    <property type="entry name" value="SERINE_THREONINE-PROTEIN KINASE ATM"/>
    <property type="match status" value="1"/>
</dbReference>
<dbReference type="InterPro" id="IPR038980">
    <property type="entry name" value="ATM_plant"/>
</dbReference>
<evidence type="ECO:0000313" key="26">
    <source>
        <dbReference type="Proteomes" id="UP001280581"/>
    </source>
</evidence>
<keyword evidence="9 20" id="KW-0808">Transferase</keyword>
<feature type="domain" description="FAT" evidence="23">
    <location>
        <begin position="1898"/>
        <end position="2504"/>
    </location>
</feature>
<evidence type="ECO:0000259" key="22">
    <source>
        <dbReference type="PROSITE" id="PS50290"/>
    </source>
</evidence>
<evidence type="ECO:0000256" key="15">
    <source>
        <dbReference type="ARBA" id="ARBA00022895"/>
    </source>
</evidence>
<dbReference type="PROSITE" id="PS00916">
    <property type="entry name" value="PI3_4_KINASE_2"/>
    <property type="match status" value="1"/>
</dbReference>
<gene>
    <name evidence="25" type="ORF">GRF29_28g1574793</name>
</gene>
<dbReference type="InterPro" id="IPR036940">
    <property type="entry name" value="PI3/4_kinase_cat_sf"/>
</dbReference>
<keyword evidence="7 20" id="KW-0158">Chromosome</keyword>
<dbReference type="InterPro" id="IPR000403">
    <property type="entry name" value="PI3/4_kinase_cat_dom"/>
</dbReference>
<dbReference type="InterPro" id="IPR018936">
    <property type="entry name" value="PI3/4_kinase_CS"/>
</dbReference>
<dbReference type="PROSITE" id="PS00915">
    <property type="entry name" value="PI3_4_KINASE_1"/>
    <property type="match status" value="1"/>
</dbReference>
<comment type="caution">
    <text evidence="25">The sequence shown here is derived from an EMBL/GenBank/DDBJ whole genome shotgun (WGS) entry which is preliminary data.</text>
</comment>
<accession>A0AAN6M422</accession>
<keyword evidence="12 20" id="KW-0418">Kinase</keyword>
<comment type="catalytic activity">
    <reaction evidence="19">
        <text>L-seryl-[protein] + ATP = O-phospho-L-seryl-[protein] + ADP + H(+)</text>
        <dbReference type="Rhea" id="RHEA:17989"/>
        <dbReference type="Rhea" id="RHEA-COMP:9863"/>
        <dbReference type="Rhea" id="RHEA-COMP:11604"/>
        <dbReference type="ChEBI" id="CHEBI:15378"/>
        <dbReference type="ChEBI" id="CHEBI:29999"/>
        <dbReference type="ChEBI" id="CHEBI:30616"/>
        <dbReference type="ChEBI" id="CHEBI:83421"/>
        <dbReference type="ChEBI" id="CHEBI:456216"/>
        <dbReference type="EC" id="2.7.11.1"/>
    </reaction>
</comment>
<organism evidence="25 26">
    <name type="scientific">Pseudopithomyces chartarum</name>
    <dbReference type="NCBI Taxonomy" id="1892770"/>
    <lineage>
        <taxon>Eukaryota</taxon>
        <taxon>Fungi</taxon>
        <taxon>Dikarya</taxon>
        <taxon>Ascomycota</taxon>
        <taxon>Pezizomycotina</taxon>
        <taxon>Dothideomycetes</taxon>
        <taxon>Pleosporomycetidae</taxon>
        <taxon>Pleosporales</taxon>
        <taxon>Massarineae</taxon>
        <taxon>Didymosphaeriaceae</taxon>
        <taxon>Pseudopithomyces</taxon>
    </lineage>
</organism>
<dbReference type="Gene3D" id="1.10.1070.11">
    <property type="entry name" value="Phosphatidylinositol 3-/4-kinase, catalytic domain"/>
    <property type="match status" value="1"/>
</dbReference>
<evidence type="ECO:0000256" key="4">
    <source>
        <dbReference type="ARBA" id="ARBA00011370"/>
    </source>
</evidence>
<evidence type="ECO:0000256" key="7">
    <source>
        <dbReference type="ARBA" id="ARBA00022454"/>
    </source>
</evidence>
<keyword evidence="13 20" id="KW-0067">ATP-binding</keyword>
<dbReference type="PROSITE" id="PS51189">
    <property type="entry name" value="FAT"/>
    <property type="match status" value="1"/>
</dbReference>
<dbReference type="GO" id="GO:0006325">
    <property type="term" value="P:chromatin organization"/>
    <property type="evidence" value="ECO:0007669"/>
    <property type="project" value="UniProtKB-KW"/>
</dbReference>
<feature type="compositionally biased region" description="Polar residues" evidence="21">
    <location>
        <begin position="1305"/>
        <end position="1314"/>
    </location>
</feature>
<dbReference type="EMBL" id="WVTA01000004">
    <property type="protein sequence ID" value="KAK3213931.1"/>
    <property type="molecule type" value="Genomic_DNA"/>
</dbReference>
<evidence type="ECO:0000256" key="9">
    <source>
        <dbReference type="ARBA" id="ARBA00022679"/>
    </source>
</evidence>
<evidence type="ECO:0000256" key="13">
    <source>
        <dbReference type="ARBA" id="ARBA00022840"/>
    </source>
</evidence>
<dbReference type="GO" id="GO:0005524">
    <property type="term" value="F:ATP binding"/>
    <property type="evidence" value="ECO:0007669"/>
    <property type="project" value="UniProtKB-KW"/>
</dbReference>
<evidence type="ECO:0000256" key="6">
    <source>
        <dbReference type="ARBA" id="ARBA00014619"/>
    </source>
</evidence>
<keyword evidence="8 20" id="KW-0723">Serine/threonine-protein kinase</keyword>
<evidence type="ECO:0000256" key="17">
    <source>
        <dbReference type="ARBA" id="ARBA00025079"/>
    </source>
</evidence>
<reference evidence="25 26" key="1">
    <citation type="submission" date="2021-02" db="EMBL/GenBank/DDBJ databases">
        <title>Genome assembly of Pseudopithomyces chartarum.</title>
        <authorList>
            <person name="Jauregui R."/>
            <person name="Singh J."/>
            <person name="Voisey C."/>
        </authorList>
    </citation>
    <scope>NUCLEOTIDE SEQUENCE [LARGE SCALE GENOMIC DNA]</scope>
    <source>
        <strain evidence="25 26">AGR01</strain>
    </source>
</reference>
<dbReference type="Pfam" id="PF00454">
    <property type="entry name" value="PI3_PI4_kinase"/>
    <property type="match status" value="1"/>
</dbReference>
<dbReference type="PANTHER" id="PTHR37079">
    <property type="entry name" value="SERINE/THREONINE-PROTEIN KINASE ATM"/>
    <property type="match status" value="1"/>
</dbReference>
<comment type="subcellular location">
    <subcellularLocation>
        <location evidence="2 20">Chromosome</location>
        <location evidence="2 20">Telomere</location>
    </subcellularLocation>
    <subcellularLocation>
        <location evidence="1 20">Nucleus</location>
    </subcellularLocation>
</comment>
<feature type="region of interest" description="Disordered" evidence="21">
    <location>
        <begin position="191"/>
        <end position="228"/>
    </location>
</feature>
<evidence type="ECO:0000256" key="11">
    <source>
        <dbReference type="ARBA" id="ARBA00022763"/>
    </source>
</evidence>
<comment type="function">
    <text evidence="17 20">Serine/threonine protein kinase which activates checkpoint signaling upon genotoxic stresses such as ionizing radiation (IR), ultraviolet light (UV), or DNA replication stalling, thereby acting as a DNA damage sensor. Recognizes the substrate consensus sequence [ST]-Q. Phosphorylates histone H2A to form H2AS128ph (gamma-H2A) at sites of DNA damage, involved in the regulation of DNA damage response mechanism. Required for the control of telomere length and genome stability.</text>
</comment>
<proteinExistence type="inferred from homology"/>
<dbReference type="SMART" id="SM01342">
    <property type="entry name" value="TAN"/>
    <property type="match status" value="1"/>
</dbReference>
<dbReference type="Pfam" id="PF11640">
    <property type="entry name" value="TAN"/>
    <property type="match status" value="1"/>
</dbReference>
<keyword evidence="14 20" id="KW-0156">Chromatin regulator</keyword>
<dbReference type="SMART" id="SM01343">
    <property type="entry name" value="FATC"/>
    <property type="match status" value="1"/>
</dbReference>
<feature type="domain" description="PI3K/PI4K catalytic" evidence="22">
    <location>
        <begin position="2617"/>
        <end position="2930"/>
    </location>
</feature>
<dbReference type="GO" id="GO:0035556">
    <property type="term" value="P:intracellular signal transduction"/>
    <property type="evidence" value="ECO:0007669"/>
    <property type="project" value="UniProtKB-ARBA"/>
</dbReference>
<evidence type="ECO:0000256" key="18">
    <source>
        <dbReference type="ARBA" id="ARBA00047899"/>
    </source>
</evidence>
<evidence type="ECO:0000259" key="24">
    <source>
        <dbReference type="PROSITE" id="PS51190"/>
    </source>
</evidence>
<dbReference type="InterPro" id="IPR014009">
    <property type="entry name" value="PIK_FAT"/>
</dbReference>
<evidence type="ECO:0000256" key="16">
    <source>
        <dbReference type="ARBA" id="ARBA00023242"/>
    </source>
</evidence>